<evidence type="ECO:0000256" key="3">
    <source>
        <dbReference type="ARBA" id="ARBA00022525"/>
    </source>
</evidence>
<feature type="compositionally biased region" description="Polar residues" evidence="4">
    <location>
        <begin position="618"/>
        <end position="631"/>
    </location>
</feature>
<evidence type="ECO:0000313" key="8">
    <source>
        <dbReference type="Proteomes" id="UP000238348"/>
    </source>
</evidence>
<dbReference type="RefSeq" id="WP_104982791.1">
    <property type="nucleotide sequence ID" value="NZ_CP012673.1"/>
</dbReference>
<dbReference type="Gene3D" id="2.30.110.50">
    <property type="match status" value="1"/>
</dbReference>
<protein>
    <submittedName>
        <fullName evidence="7">Type IV secretion protein Rhs</fullName>
    </submittedName>
</protein>
<proteinExistence type="inferred from homology"/>
<dbReference type="InterPro" id="IPR017847">
    <property type="entry name" value="T6SS_RhsGE_Vgr_subset"/>
</dbReference>
<name>A0A2L0EY64_SORCE</name>
<feature type="domain" description="Gp5/Type VI secretion system Vgr C-terminal trimerisation" evidence="6">
    <location>
        <begin position="581"/>
        <end position="652"/>
    </location>
</feature>
<dbReference type="NCBIfam" id="TIGR01646">
    <property type="entry name" value="vgr_GE"/>
    <property type="match status" value="1"/>
</dbReference>
<dbReference type="InterPro" id="IPR050708">
    <property type="entry name" value="T6SS_VgrG/RHS"/>
</dbReference>
<keyword evidence="3" id="KW-0964">Secreted</keyword>
<dbReference type="Gene3D" id="2.40.50.230">
    <property type="entry name" value="Gp5 N-terminal domain"/>
    <property type="match status" value="1"/>
</dbReference>
<reference evidence="7 8" key="1">
    <citation type="submission" date="2015-09" db="EMBL/GenBank/DDBJ databases">
        <title>Sorangium comparison.</title>
        <authorList>
            <person name="Zaburannyi N."/>
            <person name="Bunk B."/>
            <person name="Overmann J."/>
            <person name="Mueller R."/>
        </authorList>
    </citation>
    <scope>NUCLEOTIDE SEQUENCE [LARGE SCALE GENOMIC DNA]</scope>
    <source>
        <strain evidence="7 8">So ce26</strain>
    </source>
</reference>
<dbReference type="Pfam" id="PF04717">
    <property type="entry name" value="Phage_base_V"/>
    <property type="match status" value="1"/>
</dbReference>
<comment type="similarity">
    <text evidence="2">Belongs to the VgrG protein family.</text>
</comment>
<accession>A0A2L0EY64</accession>
<dbReference type="AlphaFoldDB" id="A0A2L0EY64"/>
<feature type="domain" description="Gp5/Type VI secretion system Vgr C-terminal trimerisation" evidence="6">
    <location>
        <begin position="481"/>
        <end position="580"/>
    </location>
</feature>
<evidence type="ECO:0000259" key="5">
    <source>
        <dbReference type="Pfam" id="PF04717"/>
    </source>
</evidence>
<dbReference type="EMBL" id="CP012673">
    <property type="protein sequence ID" value="AUX44233.1"/>
    <property type="molecule type" value="Genomic_DNA"/>
</dbReference>
<dbReference type="NCBIfam" id="TIGR03361">
    <property type="entry name" value="VI_Rhs_Vgr"/>
    <property type="match status" value="1"/>
</dbReference>
<feature type="region of interest" description="Disordered" evidence="4">
    <location>
        <begin position="694"/>
        <end position="736"/>
    </location>
</feature>
<dbReference type="SUPFAM" id="SSF69349">
    <property type="entry name" value="Phage fibre proteins"/>
    <property type="match status" value="2"/>
</dbReference>
<comment type="subcellular location">
    <subcellularLocation>
        <location evidence="1">Secreted</location>
    </subcellularLocation>
</comment>
<evidence type="ECO:0000256" key="4">
    <source>
        <dbReference type="SAM" id="MobiDB-lite"/>
    </source>
</evidence>
<dbReference type="InterPro" id="IPR006531">
    <property type="entry name" value="Gp5/Vgr_OB"/>
</dbReference>
<dbReference type="Gene3D" id="3.55.50.10">
    <property type="entry name" value="Baseplate protein-like domains"/>
    <property type="match status" value="1"/>
</dbReference>
<dbReference type="GO" id="GO:0005576">
    <property type="term" value="C:extracellular region"/>
    <property type="evidence" value="ECO:0007669"/>
    <property type="project" value="UniProtKB-SubCell"/>
</dbReference>
<evidence type="ECO:0000259" key="6">
    <source>
        <dbReference type="Pfam" id="PF22178"/>
    </source>
</evidence>
<feature type="region of interest" description="Disordered" evidence="4">
    <location>
        <begin position="616"/>
        <end position="637"/>
    </location>
</feature>
<dbReference type="SUPFAM" id="SSF69255">
    <property type="entry name" value="gp5 N-terminal domain-like"/>
    <property type="match status" value="1"/>
</dbReference>
<dbReference type="Pfam" id="PF05954">
    <property type="entry name" value="Phage_GPD"/>
    <property type="match status" value="1"/>
</dbReference>
<dbReference type="SUPFAM" id="SSF69279">
    <property type="entry name" value="Phage tail proteins"/>
    <property type="match status" value="2"/>
</dbReference>
<dbReference type="Pfam" id="PF22178">
    <property type="entry name" value="Gp5_trimer_C"/>
    <property type="match status" value="2"/>
</dbReference>
<dbReference type="Proteomes" id="UP000238348">
    <property type="component" value="Chromosome"/>
</dbReference>
<sequence length="736" mass="80361">MPLIELTFESGETSLDVRSFDVHESISGLFSLSIMARSPNADIDLESIVGKKASLRVANGLALAAAGARYWTGVCSQIEQLQAETTGLSTYHLRIVPTLWLLTQRQNYRIYQHLSIPDIADRLFAEWDITPTWSIDRGKYPKLEYRCQYGESDYTFLSRLLEEAGIAFTYPDDQAGGSVLTLSDKLHLATPRAPPALRFVDSPNEVTEEEFVTSVAITHEVRPGATTVRDYDFRNPAFPLFGQAPKAPPPEDRYEQYHYQPGAFLVEGQRGGGTPAADDKGIARHDQRFGAALAERALEGRRVSKRTVTFETNALDLAPGVVFSIDNHPHAALAAGKKLLVTDVQIHGAVGTEWTQSAHAVFADVPYRPLKNTPKPHVTGVQSAIVVGPSGQEIHTDEFGRVRVQFPWDREGRNDDGSSSWIRASQGWAGTGFGMIAIPRIGQEVLVGFLEGDPDQPVIVGRVFNSNNRVPYNLPEHKTRSTWKSNSSMGGGGFNEIMFEDLAGQELVFMQAQKNQRRLVKNDETITVGHDRQKLVKANETEVTEGNRAEFTRGDRVELTEGNRTTVVEGTFRKLVKADEVERTEGDLLLWVGGEQHLIIKQEKRELVEKDSHLKVNGSRNEQVSGTQSLSVGGDQHGKVGKNYALEAGQEIHLKAGTALVLEAVSDLTIKGPGGFIRIDAGGVTIKGNLVKINSGGAPGSGSGASPAGPEEPREAQVAEPARPQPDDVSRTGIGQ</sequence>
<organism evidence="7 8">
    <name type="scientific">Sorangium cellulosum</name>
    <name type="common">Polyangium cellulosum</name>
    <dbReference type="NCBI Taxonomy" id="56"/>
    <lineage>
        <taxon>Bacteria</taxon>
        <taxon>Pseudomonadati</taxon>
        <taxon>Myxococcota</taxon>
        <taxon>Polyangia</taxon>
        <taxon>Polyangiales</taxon>
        <taxon>Polyangiaceae</taxon>
        <taxon>Sorangium</taxon>
    </lineage>
</organism>
<evidence type="ECO:0000256" key="2">
    <source>
        <dbReference type="ARBA" id="ARBA00005558"/>
    </source>
</evidence>
<dbReference type="InterPro" id="IPR054030">
    <property type="entry name" value="Gp5_Vgr_C"/>
</dbReference>
<dbReference type="Gene3D" id="4.10.220.110">
    <property type="match status" value="1"/>
</dbReference>
<dbReference type="InterPro" id="IPR037026">
    <property type="entry name" value="Vgr_OB-fold_dom_sf"/>
</dbReference>
<feature type="domain" description="Gp5/Type VI secretion system Vgr protein OB-fold" evidence="5">
    <location>
        <begin position="396"/>
        <end position="464"/>
    </location>
</feature>
<gene>
    <name evidence="7" type="ORF">SOCE26_056970</name>
</gene>
<dbReference type="OrthoDB" id="5478035at2"/>
<dbReference type="PANTHER" id="PTHR32305">
    <property type="match status" value="1"/>
</dbReference>
<dbReference type="PANTHER" id="PTHR32305:SF15">
    <property type="entry name" value="PROTEIN RHSA-RELATED"/>
    <property type="match status" value="1"/>
</dbReference>
<evidence type="ECO:0000256" key="1">
    <source>
        <dbReference type="ARBA" id="ARBA00004613"/>
    </source>
</evidence>
<dbReference type="InterPro" id="IPR006533">
    <property type="entry name" value="T6SS_Vgr_RhsGE"/>
</dbReference>
<evidence type="ECO:0000313" key="7">
    <source>
        <dbReference type="EMBL" id="AUX44233.1"/>
    </source>
</evidence>